<evidence type="ECO:0000256" key="2">
    <source>
        <dbReference type="ARBA" id="ARBA00022741"/>
    </source>
</evidence>
<evidence type="ECO:0000313" key="5">
    <source>
        <dbReference type="EMBL" id="MDF8334375.1"/>
    </source>
</evidence>
<dbReference type="InterPro" id="IPR037257">
    <property type="entry name" value="T2SS_E_N_sf"/>
</dbReference>
<dbReference type="RefSeq" id="WP_277278986.1">
    <property type="nucleotide sequence ID" value="NZ_JAROCY010000013.1"/>
</dbReference>
<protein>
    <submittedName>
        <fullName evidence="5">ATPase, T2SS/T4P/T4SS family</fullName>
    </submittedName>
</protein>
<organism evidence="5 6">
    <name type="scientific">Novosphingobium cyanobacteriorum</name>
    <dbReference type="NCBI Taxonomy" id="3024215"/>
    <lineage>
        <taxon>Bacteria</taxon>
        <taxon>Pseudomonadati</taxon>
        <taxon>Pseudomonadota</taxon>
        <taxon>Alphaproteobacteria</taxon>
        <taxon>Sphingomonadales</taxon>
        <taxon>Sphingomonadaceae</taxon>
        <taxon>Novosphingobium</taxon>
    </lineage>
</organism>
<evidence type="ECO:0000259" key="4">
    <source>
        <dbReference type="PROSITE" id="PS00662"/>
    </source>
</evidence>
<dbReference type="Gene3D" id="3.30.450.90">
    <property type="match status" value="1"/>
</dbReference>
<comment type="similarity">
    <text evidence="1">Belongs to the GSP E family.</text>
</comment>
<dbReference type="SUPFAM" id="SSF52540">
    <property type="entry name" value="P-loop containing nucleoside triphosphate hydrolases"/>
    <property type="match status" value="1"/>
</dbReference>
<dbReference type="CDD" id="cd01129">
    <property type="entry name" value="PulE-GspE-like"/>
    <property type="match status" value="1"/>
</dbReference>
<proteinExistence type="inferred from homology"/>
<comment type="caution">
    <text evidence="5">The sequence shown here is derived from an EMBL/GenBank/DDBJ whole genome shotgun (WGS) entry which is preliminary data.</text>
</comment>
<name>A0ABT6CKB7_9SPHN</name>
<dbReference type="InterPro" id="IPR007831">
    <property type="entry name" value="T2SS_GspE_N"/>
</dbReference>
<evidence type="ECO:0000256" key="1">
    <source>
        <dbReference type="ARBA" id="ARBA00006611"/>
    </source>
</evidence>
<dbReference type="SUPFAM" id="SSF160246">
    <property type="entry name" value="EspE N-terminal domain-like"/>
    <property type="match status" value="1"/>
</dbReference>
<dbReference type="InterPro" id="IPR001482">
    <property type="entry name" value="T2SS/T4SS_dom"/>
</dbReference>
<accession>A0ABT6CKB7</accession>
<dbReference type="PANTHER" id="PTHR30258:SF2">
    <property type="entry name" value="COMG OPERON PROTEIN 1"/>
    <property type="match status" value="1"/>
</dbReference>
<evidence type="ECO:0000313" key="6">
    <source>
        <dbReference type="Proteomes" id="UP001222770"/>
    </source>
</evidence>
<reference evidence="5 6" key="1">
    <citation type="submission" date="2023-03" db="EMBL/GenBank/DDBJ databases">
        <title>Novosphingobium cyanobacteriorum sp. nov., isolated from a eutrophic reservoir during the Microcystis bloom period.</title>
        <authorList>
            <person name="Kang M."/>
            <person name="Le V."/>
            <person name="Ko S.-R."/>
            <person name="Lee S.-A."/>
            <person name="Ahn C.-Y."/>
        </authorList>
    </citation>
    <scope>NUCLEOTIDE SEQUENCE [LARGE SCALE GENOMIC DNA]</scope>
    <source>
        <strain evidence="5 6">HBC54</strain>
    </source>
</reference>
<evidence type="ECO:0000256" key="3">
    <source>
        <dbReference type="ARBA" id="ARBA00022840"/>
    </source>
</evidence>
<gene>
    <name evidence="5" type="ORF">POM99_14285</name>
</gene>
<dbReference type="Gene3D" id="1.10.40.70">
    <property type="match status" value="1"/>
</dbReference>
<keyword evidence="3" id="KW-0067">ATP-binding</keyword>
<dbReference type="PROSITE" id="PS00662">
    <property type="entry name" value="T2SP_E"/>
    <property type="match status" value="1"/>
</dbReference>
<dbReference type="Pfam" id="PF05157">
    <property type="entry name" value="MshEN"/>
    <property type="match status" value="1"/>
</dbReference>
<keyword evidence="6" id="KW-1185">Reference proteome</keyword>
<dbReference type="Gene3D" id="3.40.50.300">
    <property type="entry name" value="P-loop containing nucleotide triphosphate hydrolases"/>
    <property type="match status" value="1"/>
</dbReference>
<dbReference type="EMBL" id="JAROCY010000013">
    <property type="protein sequence ID" value="MDF8334375.1"/>
    <property type="molecule type" value="Genomic_DNA"/>
</dbReference>
<dbReference type="Pfam" id="PF00437">
    <property type="entry name" value="T2SSE"/>
    <property type="match status" value="1"/>
</dbReference>
<dbReference type="PANTHER" id="PTHR30258">
    <property type="entry name" value="TYPE II SECRETION SYSTEM PROTEIN GSPE-RELATED"/>
    <property type="match status" value="1"/>
</dbReference>
<sequence length="569" mass="61043">MQSSVAIAANPPAGEAGADPLAAVLQRAGALGDEALSRAMLARAETGEPLDKIVTRLGLMSEDALAAVLAQECNLPLAEAGDFPEQALEIADLSIPFLRDHRVVPLQVAGGTVRVALANPLDADAIAGIAFATGLATQPVVARGGDIDAAIDRLYRAEQEAAVEDEVDEADLEQLRDLVSDAPAIRAVNRLIADAVDQRASDIHLEPADDRLIVRFRIDGVLREMPPRPAAMRSSIVSRIKVMANLNIAERRLPQDGRLRLTVRGHEIDLRVATAPSIHGESVVMRILDKSRLSLDPRALGFDPVLEAQFLSALEEPHGILLVTGPTGSGKTTTLYAALAHLNSTERKLTTIEDPIEYRLPGVVQSQINPGIGYTFSTALRSFLRQDPDVMMVGEIRDNETAQVAVQAALTGHMILSTLHTNTAAGAVTRLLDMGVEPFLLSSVLTAVLAQRLVRRLCPHCSEPYKADKALLARMGVGKEESQDHWRTFHRPVGCGECKGSGYAGRMAIFEFIRIDHAIASLILRRADTRQVAEAAAAAGFATLRANGIAKARQGLTTLEEVLRVSAED</sequence>
<keyword evidence="2" id="KW-0547">Nucleotide-binding</keyword>
<dbReference type="Proteomes" id="UP001222770">
    <property type="component" value="Unassembled WGS sequence"/>
</dbReference>
<dbReference type="InterPro" id="IPR027417">
    <property type="entry name" value="P-loop_NTPase"/>
</dbReference>
<dbReference type="Gene3D" id="3.30.300.160">
    <property type="entry name" value="Type II secretion system, protein E, N-terminal domain"/>
    <property type="match status" value="1"/>
</dbReference>
<feature type="domain" description="Bacterial type II secretion system protein E" evidence="4">
    <location>
        <begin position="384"/>
        <end position="398"/>
    </location>
</feature>